<dbReference type="EMBL" id="JAGKQM010000016">
    <property type="protein sequence ID" value="KAH0873046.1"/>
    <property type="molecule type" value="Genomic_DNA"/>
</dbReference>
<accession>A0ABQ7YYN4</accession>
<evidence type="ECO:0000313" key="1">
    <source>
        <dbReference type="EMBL" id="KAH0873046.1"/>
    </source>
</evidence>
<evidence type="ECO:0000313" key="2">
    <source>
        <dbReference type="Proteomes" id="UP000824890"/>
    </source>
</evidence>
<proteinExistence type="predicted"/>
<gene>
    <name evidence="1" type="ORF">HID58_070408</name>
</gene>
<protein>
    <submittedName>
        <fullName evidence="1">Uncharacterized protein</fullName>
    </submittedName>
</protein>
<reference evidence="1 2" key="1">
    <citation type="submission" date="2021-05" db="EMBL/GenBank/DDBJ databases">
        <title>Genome Assembly of Synthetic Allotetraploid Brassica napus Reveals Homoeologous Exchanges between Subgenomes.</title>
        <authorList>
            <person name="Davis J.T."/>
        </authorList>
    </citation>
    <scope>NUCLEOTIDE SEQUENCE [LARGE SCALE GENOMIC DNA]</scope>
    <source>
        <strain evidence="2">cv. Da-Ae</strain>
        <tissue evidence="1">Seedling</tissue>
    </source>
</reference>
<sequence length="61" mass="6549">MDQSLNLPSRGGRDGSDEMVMRAVMVQGNVGNNNHKLQSCNLVMTKPSTVGTVEEESVTAK</sequence>
<keyword evidence="2" id="KW-1185">Reference proteome</keyword>
<organism evidence="1 2">
    <name type="scientific">Brassica napus</name>
    <name type="common">Rape</name>
    <dbReference type="NCBI Taxonomy" id="3708"/>
    <lineage>
        <taxon>Eukaryota</taxon>
        <taxon>Viridiplantae</taxon>
        <taxon>Streptophyta</taxon>
        <taxon>Embryophyta</taxon>
        <taxon>Tracheophyta</taxon>
        <taxon>Spermatophyta</taxon>
        <taxon>Magnoliopsida</taxon>
        <taxon>eudicotyledons</taxon>
        <taxon>Gunneridae</taxon>
        <taxon>Pentapetalae</taxon>
        <taxon>rosids</taxon>
        <taxon>malvids</taxon>
        <taxon>Brassicales</taxon>
        <taxon>Brassicaceae</taxon>
        <taxon>Brassiceae</taxon>
        <taxon>Brassica</taxon>
    </lineage>
</organism>
<dbReference type="Proteomes" id="UP000824890">
    <property type="component" value="Unassembled WGS sequence"/>
</dbReference>
<name>A0ABQ7YYN4_BRANA</name>
<comment type="caution">
    <text evidence="1">The sequence shown here is derived from an EMBL/GenBank/DDBJ whole genome shotgun (WGS) entry which is preliminary data.</text>
</comment>